<keyword evidence="3" id="KW-1185">Reference proteome</keyword>
<dbReference type="AlphaFoldDB" id="A0A177BB03"/>
<evidence type="ECO:0000313" key="2">
    <source>
        <dbReference type="EMBL" id="OAF70822.1"/>
    </source>
</evidence>
<dbReference type="GO" id="GO:0045296">
    <property type="term" value="F:cadherin binding"/>
    <property type="evidence" value="ECO:0007669"/>
    <property type="project" value="InterPro"/>
</dbReference>
<evidence type="ECO:0000313" key="3">
    <source>
        <dbReference type="Proteomes" id="UP000078046"/>
    </source>
</evidence>
<dbReference type="SMART" id="SM00185">
    <property type="entry name" value="ARM"/>
    <property type="match status" value="11"/>
</dbReference>
<feature type="repeat" description="ARM" evidence="1">
    <location>
        <begin position="176"/>
        <end position="215"/>
    </location>
</feature>
<dbReference type="InterPro" id="IPR011989">
    <property type="entry name" value="ARM-like"/>
</dbReference>
<feature type="repeat" description="ARM" evidence="1">
    <location>
        <begin position="218"/>
        <end position="260"/>
    </location>
</feature>
<feature type="repeat" description="ARM" evidence="1">
    <location>
        <begin position="430"/>
        <end position="464"/>
    </location>
</feature>
<dbReference type="InterPro" id="IPR016024">
    <property type="entry name" value="ARM-type_fold"/>
</dbReference>
<feature type="repeat" description="ARM" evidence="1">
    <location>
        <begin position="93"/>
        <end position="132"/>
    </location>
</feature>
<dbReference type="EMBL" id="LWCA01000107">
    <property type="protein sequence ID" value="OAF70822.1"/>
    <property type="molecule type" value="Genomic_DNA"/>
</dbReference>
<feature type="repeat" description="ARM" evidence="1">
    <location>
        <begin position="383"/>
        <end position="420"/>
    </location>
</feature>
<name>A0A177BB03_9BILA</name>
<evidence type="ECO:0000256" key="1">
    <source>
        <dbReference type="PROSITE-ProRule" id="PRU00259"/>
    </source>
</evidence>
<feature type="repeat" description="ARM" evidence="1">
    <location>
        <begin position="341"/>
        <end position="383"/>
    </location>
</feature>
<dbReference type="Pfam" id="PF05804">
    <property type="entry name" value="KAP"/>
    <property type="match status" value="1"/>
</dbReference>
<dbReference type="InterPro" id="IPR000225">
    <property type="entry name" value="Armadillo"/>
</dbReference>
<accession>A0A177BB03</accession>
<reference evidence="2 3" key="1">
    <citation type="submission" date="2016-04" db="EMBL/GenBank/DDBJ databases">
        <title>The genome of Intoshia linei affirms orthonectids as highly simplified spiralians.</title>
        <authorList>
            <person name="Mikhailov K.V."/>
            <person name="Slusarev G.S."/>
            <person name="Nikitin M.A."/>
            <person name="Logacheva M.D."/>
            <person name="Penin A."/>
            <person name="Aleoshin V."/>
            <person name="Panchin Y.V."/>
        </authorList>
    </citation>
    <scope>NUCLEOTIDE SEQUENCE [LARGE SCALE GENOMIC DNA]</scope>
    <source>
        <strain evidence="2">Intl2013</strain>
        <tissue evidence="2">Whole animal</tissue>
    </source>
</reference>
<dbReference type="Pfam" id="PF00514">
    <property type="entry name" value="Arm"/>
    <property type="match status" value="2"/>
</dbReference>
<dbReference type="SUPFAM" id="SSF48371">
    <property type="entry name" value="ARM repeat"/>
    <property type="match status" value="2"/>
</dbReference>
<gene>
    <name evidence="2" type="ORF">A3Q56_01431</name>
</gene>
<dbReference type="PROSITE" id="PS50176">
    <property type="entry name" value="ARM_REPEAT"/>
    <property type="match status" value="7"/>
</dbReference>
<organism evidence="2 3">
    <name type="scientific">Intoshia linei</name>
    <dbReference type="NCBI Taxonomy" id="1819745"/>
    <lineage>
        <taxon>Eukaryota</taxon>
        <taxon>Metazoa</taxon>
        <taxon>Spiralia</taxon>
        <taxon>Lophotrochozoa</taxon>
        <taxon>Mesozoa</taxon>
        <taxon>Orthonectida</taxon>
        <taxon>Rhopaluridae</taxon>
        <taxon>Intoshia</taxon>
    </lineage>
</organism>
<proteinExistence type="predicted"/>
<dbReference type="GO" id="GO:0007155">
    <property type="term" value="P:cell adhesion"/>
    <property type="evidence" value="ECO:0007669"/>
    <property type="project" value="InterPro"/>
</dbReference>
<protein>
    <submittedName>
        <fullName evidence="2">Armadillo segment polarity protein</fullName>
    </submittedName>
</protein>
<dbReference type="Proteomes" id="UP000078046">
    <property type="component" value="Unassembled WGS sequence"/>
</dbReference>
<dbReference type="PRINTS" id="PR01869">
    <property type="entry name" value="BCATNINFAMLY"/>
</dbReference>
<comment type="caution">
    <text evidence="2">The sequence shown here is derived from an EMBL/GenBank/DDBJ whole genome shotgun (WGS) entry which is preliminary data.</text>
</comment>
<dbReference type="InterPro" id="IPR013284">
    <property type="entry name" value="Beta-catenin"/>
</dbReference>
<sequence length="623" mass="68596">MNIDQINDGNAVNSHAKTLDWQKSNYMVDSGINSGAQTQAHSVYNESPYVQNEEFNQTETDSAMSKLSDPSQSLKDAVSNLINYQDDADISRSAIPQLYNLLNDNDDVVVLEALAMIYRLSKQQASRHAILNYTPMIERMVEIMSTKNFDAVKYSIATIHNISCHRNGLTTIIKCGGIPVLVKLLSSNIDEILFYAITCIHNILQNKEDARAVIRMVNGLQRMVALLSSDNIKFLTITADCLRMLCYGHNESKIVIMNSGGTNELVRIMHTYTYEKLLYTVARVLKVLSVDTNCKSNIVKCGGMQSLTIHLCNSSKRLLHNCLWTLRNLSDSASNLCDLDQLVSLLVNMLTSNESVIVTCSAGILSNISCNNPHNKALIVTYGGIEGLVKTIKNAGDQEEIVEPAICALRHLTARHQHAEVAKNEVKQHGGLASVVRLLGPPSSVSLITAVIGLLRNLALSSENIIALREQGCIPRLVQLLSRINLDLQNSKNGNTNIDLNDVINIAEAGSAALHILAKDPSNRSLIISLNCVPMLLDMIYYGPENVQRASCGVLSEVAIDSVGAQQIITERGSVPLTQLLYSENKILSTYAAGVLVRMQHENLSDYQKNGQNMNDNWFNTDL</sequence>
<feature type="repeat" description="ARM" evidence="1">
    <location>
        <begin position="135"/>
        <end position="177"/>
    </location>
</feature>
<dbReference type="Gene3D" id="1.25.10.10">
    <property type="entry name" value="Leucine-rich Repeat Variant"/>
    <property type="match status" value="1"/>
</dbReference>
<dbReference type="PANTHER" id="PTHR45976">
    <property type="entry name" value="ARMADILLO SEGMENT POLARITY PROTEIN"/>
    <property type="match status" value="1"/>
</dbReference>
<dbReference type="OrthoDB" id="195736at2759"/>